<accession>R0K3D4</accession>
<gene>
    <name evidence="1" type="ORF">SETTUDRAFT_33088</name>
</gene>
<evidence type="ECO:0000313" key="2">
    <source>
        <dbReference type="Proteomes" id="UP000016935"/>
    </source>
</evidence>
<dbReference type="EMBL" id="KB908814">
    <property type="protein sequence ID" value="EOA84084.1"/>
    <property type="molecule type" value="Genomic_DNA"/>
</dbReference>
<protein>
    <submittedName>
        <fullName evidence="1">Uncharacterized protein</fullName>
    </submittedName>
</protein>
<name>R0K3D4_EXST2</name>
<reference evidence="1 2" key="1">
    <citation type="journal article" date="2012" name="PLoS Pathog.">
        <title>Diverse lifestyles and strategies of plant pathogenesis encoded in the genomes of eighteen Dothideomycetes fungi.</title>
        <authorList>
            <person name="Ohm R.A."/>
            <person name="Feau N."/>
            <person name="Henrissat B."/>
            <person name="Schoch C.L."/>
            <person name="Horwitz B.A."/>
            <person name="Barry K.W."/>
            <person name="Condon B.J."/>
            <person name="Copeland A.C."/>
            <person name="Dhillon B."/>
            <person name="Glaser F."/>
            <person name="Hesse C.N."/>
            <person name="Kosti I."/>
            <person name="LaButti K."/>
            <person name="Lindquist E.A."/>
            <person name="Lucas S."/>
            <person name="Salamov A.A."/>
            <person name="Bradshaw R.E."/>
            <person name="Ciuffetti L."/>
            <person name="Hamelin R.C."/>
            <person name="Kema G.H.J."/>
            <person name="Lawrence C."/>
            <person name="Scott J.A."/>
            <person name="Spatafora J.W."/>
            <person name="Turgeon B.G."/>
            <person name="de Wit P.J.G.M."/>
            <person name="Zhong S."/>
            <person name="Goodwin S.B."/>
            <person name="Grigoriev I.V."/>
        </authorList>
    </citation>
    <scope>NUCLEOTIDE SEQUENCE [LARGE SCALE GENOMIC DNA]</scope>
    <source>
        <strain evidence="2">28A</strain>
    </source>
</reference>
<organism evidence="1 2">
    <name type="scientific">Exserohilum turcicum (strain 28A)</name>
    <name type="common">Northern leaf blight fungus</name>
    <name type="synonym">Setosphaeria turcica</name>
    <dbReference type="NCBI Taxonomy" id="671987"/>
    <lineage>
        <taxon>Eukaryota</taxon>
        <taxon>Fungi</taxon>
        <taxon>Dikarya</taxon>
        <taxon>Ascomycota</taxon>
        <taxon>Pezizomycotina</taxon>
        <taxon>Dothideomycetes</taxon>
        <taxon>Pleosporomycetidae</taxon>
        <taxon>Pleosporales</taxon>
        <taxon>Pleosporineae</taxon>
        <taxon>Pleosporaceae</taxon>
        <taxon>Exserohilum</taxon>
    </lineage>
</organism>
<evidence type="ECO:0000313" key="1">
    <source>
        <dbReference type="EMBL" id="EOA84084.1"/>
    </source>
</evidence>
<dbReference type="RefSeq" id="XP_008028104.1">
    <property type="nucleotide sequence ID" value="XM_008029913.1"/>
</dbReference>
<dbReference type="AlphaFoldDB" id="R0K3D4"/>
<sequence>MAPTHPTPHATLLSTTLSVTLPSHYTTILSRWTRIASLHHSFSTDLLATDRANANATLKTELTLLEHDIGLYKEIVDSIDITCMARLYVVSGMLPDEALKAAKDDLKGLEESLGLLRERIGEVRADVRYGV</sequence>
<dbReference type="Proteomes" id="UP000016935">
    <property type="component" value="Unassembled WGS sequence"/>
</dbReference>
<dbReference type="HOGENOM" id="CLU_1928898_0_0_1"/>
<proteinExistence type="predicted"/>
<reference evidence="1 2" key="2">
    <citation type="journal article" date="2013" name="PLoS Genet.">
        <title>Comparative genome structure, secondary metabolite, and effector coding capacity across Cochliobolus pathogens.</title>
        <authorList>
            <person name="Condon B.J."/>
            <person name="Leng Y."/>
            <person name="Wu D."/>
            <person name="Bushley K.E."/>
            <person name="Ohm R.A."/>
            <person name="Otillar R."/>
            <person name="Martin J."/>
            <person name="Schackwitz W."/>
            <person name="Grimwood J."/>
            <person name="MohdZainudin N."/>
            <person name="Xue C."/>
            <person name="Wang R."/>
            <person name="Manning V.A."/>
            <person name="Dhillon B."/>
            <person name="Tu Z.J."/>
            <person name="Steffenson B.J."/>
            <person name="Salamov A."/>
            <person name="Sun H."/>
            <person name="Lowry S."/>
            <person name="LaButti K."/>
            <person name="Han J."/>
            <person name="Copeland A."/>
            <person name="Lindquist E."/>
            <person name="Barry K."/>
            <person name="Schmutz J."/>
            <person name="Baker S.E."/>
            <person name="Ciuffetti L.M."/>
            <person name="Grigoriev I.V."/>
            <person name="Zhong S."/>
            <person name="Turgeon B.G."/>
        </authorList>
    </citation>
    <scope>NUCLEOTIDE SEQUENCE [LARGE SCALE GENOMIC DNA]</scope>
    <source>
        <strain evidence="2">28A</strain>
    </source>
</reference>
<dbReference type="eggNOG" id="ENOG502R6UG">
    <property type="taxonomic scope" value="Eukaryota"/>
</dbReference>
<dbReference type="OrthoDB" id="3682662at2759"/>
<keyword evidence="2" id="KW-1185">Reference proteome</keyword>
<dbReference type="GeneID" id="19403732"/>